<proteinExistence type="predicted"/>
<sequence>MSDVSSFWDADAMHADWGITAGALASGNDLQTAVIISLFTDRLARADDDYEGTDRRGWWGDSGEAQAMGSRLWLLRREKLTTRVAVRAEEYALEALAWLKSDGVVGDIQVEAQIIWPARLNLIVRLSSPDGDGQQEIKFYWVWEQLKNAV</sequence>
<dbReference type="OMA" id="THARTIC"/>
<dbReference type="InterPro" id="IPR010877">
    <property type="entry name" value="Phage_Mu_Gp46"/>
</dbReference>
<accession>A0A482PN01</accession>
<organism evidence="1">
    <name type="scientific">Citrobacter rodentium</name>
    <dbReference type="NCBI Taxonomy" id="67825"/>
    <lineage>
        <taxon>Bacteria</taxon>
        <taxon>Pseudomonadati</taxon>
        <taxon>Pseudomonadota</taxon>
        <taxon>Gammaproteobacteria</taxon>
        <taxon>Enterobacterales</taxon>
        <taxon>Enterobacteriaceae</taxon>
        <taxon>Citrobacter</taxon>
    </lineage>
</organism>
<dbReference type="AlphaFoldDB" id="A0A482PN01"/>
<reference evidence="1" key="1">
    <citation type="submission" date="2019-03" db="EMBL/GenBank/DDBJ databases">
        <title>Complete genome sequence of enteropathogenic Citrobacter rodentium strain DBS100.</title>
        <authorList>
            <person name="Popov G."/>
            <person name="Fiebig A."/>
            <person name="Shideler S."/>
            <person name="Coombes B."/>
            <person name="Savchenko A."/>
        </authorList>
    </citation>
    <scope>NUCLEOTIDE SEQUENCE</scope>
    <source>
        <strain evidence="1">DBS100</strain>
    </source>
</reference>
<gene>
    <name evidence="1" type="ORF">E2R62_09490</name>
</gene>
<evidence type="ECO:0008006" key="2">
    <source>
        <dbReference type="Google" id="ProtNLM"/>
    </source>
</evidence>
<protein>
    <recommendedName>
        <fullName evidence="2">Phage protein GP46</fullName>
    </recommendedName>
</protein>
<dbReference type="EMBL" id="CP038008">
    <property type="protein sequence ID" value="QBY29070.1"/>
    <property type="molecule type" value="Genomic_DNA"/>
</dbReference>
<dbReference type="RefSeq" id="WP_012906757.1">
    <property type="nucleotide sequence ID" value="NZ_CAJTBI010000018.1"/>
</dbReference>
<name>A0A482PN01_CITRO</name>
<dbReference type="Pfam" id="PF07409">
    <property type="entry name" value="GP46"/>
    <property type="match status" value="1"/>
</dbReference>
<evidence type="ECO:0000313" key="1">
    <source>
        <dbReference type="EMBL" id="QBY29070.1"/>
    </source>
</evidence>